<gene>
    <name evidence="2" type="ORF">IRJ16_04660</name>
</gene>
<dbReference type="InterPro" id="IPR012296">
    <property type="entry name" value="Nuclease_put_TT1808"/>
</dbReference>
<organism evidence="2 3">
    <name type="scientific">Mucilaginibacter myungsuensis</name>
    <dbReference type="NCBI Taxonomy" id="649104"/>
    <lineage>
        <taxon>Bacteria</taxon>
        <taxon>Pseudomonadati</taxon>
        <taxon>Bacteroidota</taxon>
        <taxon>Sphingobacteriia</taxon>
        <taxon>Sphingobacteriales</taxon>
        <taxon>Sphingobacteriaceae</taxon>
        <taxon>Mucilaginibacter</taxon>
    </lineage>
</organism>
<evidence type="ECO:0000313" key="2">
    <source>
        <dbReference type="EMBL" id="MBE9661165.1"/>
    </source>
</evidence>
<name>A0A929KVE4_9SPHI</name>
<dbReference type="EMBL" id="JADFFL010000002">
    <property type="protein sequence ID" value="MBE9661165.1"/>
    <property type="molecule type" value="Genomic_DNA"/>
</dbReference>
<keyword evidence="2" id="KW-0540">Nuclease</keyword>
<sequence>MQLSDLDLNKTYSYADYLKWTFEERIELIKGKIFKMTPAPNLYHQDISAVVSNEIFNYLKGKTCKVYTAPFDVRLARKSNIDEQIFTVVQPDICVVCDVSKLDKRGCTGAPDIVVEILSPGNNQKELRNKYEVYEESGVLEYWIISPQDKTFLKYTLVDRKYQPSRLMTIGDNIETPVLPGFVLDLDTVFEGV</sequence>
<dbReference type="InterPro" id="IPR011335">
    <property type="entry name" value="Restrct_endonuc-II-like"/>
</dbReference>
<protein>
    <submittedName>
        <fullName evidence="2">Uma2 family endonuclease</fullName>
    </submittedName>
</protein>
<keyword evidence="2" id="KW-0255">Endonuclease</keyword>
<accession>A0A929KVE4</accession>
<reference evidence="2" key="1">
    <citation type="submission" date="2020-10" db="EMBL/GenBank/DDBJ databases">
        <title>Mucilaginibacter mali sp. nov., isolated from rhizosphere soil of apple orchard.</title>
        <authorList>
            <person name="Lee J.-S."/>
            <person name="Kim H.S."/>
            <person name="Kim J.-S."/>
        </authorList>
    </citation>
    <scope>NUCLEOTIDE SEQUENCE</scope>
    <source>
        <strain evidence="2">KCTC 22746</strain>
    </source>
</reference>
<dbReference type="Gene3D" id="3.90.1570.10">
    <property type="entry name" value="tt1808, chain A"/>
    <property type="match status" value="1"/>
</dbReference>
<dbReference type="Pfam" id="PF05685">
    <property type="entry name" value="Uma2"/>
    <property type="match status" value="1"/>
</dbReference>
<dbReference type="PANTHER" id="PTHR36558">
    <property type="entry name" value="GLR1098 PROTEIN"/>
    <property type="match status" value="1"/>
</dbReference>
<keyword evidence="3" id="KW-1185">Reference proteome</keyword>
<dbReference type="AlphaFoldDB" id="A0A929KVE4"/>
<keyword evidence="2" id="KW-0378">Hydrolase</keyword>
<evidence type="ECO:0000259" key="1">
    <source>
        <dbReference type="Pfam" id="PF05685"/>
    </source>
</evidence>
<dbReference type="RefSeq" id="WP_194110368.1">
    <property type="nucleotide sequence ID" value="NZ_JADFFL010000002.1"/>
</dbReference>
<feature type="domain" description="Putative restriction endonuclease" evidence="1">
    <location>
        <begin position="15"/>
        <end position="186"/>
    </location>
</feature>
<dbReference type="SUPFAM" id="SSF52980">
    <property type="entry name" value="Restriction endonuclease-like"/>
    <property type="match status" value="1"/>
</dbReference>
<dbReference type="CDD" id="cd06260">
    <property type="entry name" value="DUF820-like"/>
    <property type="match status" value="1"/>
</dbReference>
<dbReference type="GO" id="GO:0004519">
    <property type="term" value="F:endonuclease activity"/>
    <property type="evidence" value="ECO:0007669"/>
    <property type="project" value="UniProtKB-KW"/>
</dbReference>
<evidence type="ECO:0000313" key="3">
    <source>
        <dbReference type="Proteomes" id="UP000622475"/>
    </source>
</evidence>
<dbReference type="InterPro" id="IPR008538">
    <property type="entry name" value="Uma2"/>
</dbReference>
<proteinExistence type="predicted"/>
<dbReference type="Proteomes" id="UP000622475">
    <property type="component" value="Unassembled WGS sequence"/>
</dbReference>
<dbReference type="PANTHER" id="PTHR36558:SF1">
    <property type="entry name" value="RESTRICTION ENDONUCLEASE DOMAIN-CONTAINING PROTEIN-RELATED"/>
    <property type="match status" value="1"/>
</dbReference>
<comment type="caution">
    <text evidence="2">The sequence shown here is derived from an EMBL/GenBank/DDBJ whole genome shotgun (WGS) entry which is preliminary data.</text>
</comment>